<keyword evidence="3" id="KW-1185">Reference proteome</keyword>
<name>A0A919UDU2_9ACTN</name>
<dbReference type="Gene3D" id="3.40.50.1820">
    <property type="entry name" value="alpha/beta hydrolase"/>
    <property type="match status" value="1"/>
</dbReference>
<evidence type="ECO:0000313" key="3">
    <source>
        <dbReference type="Proteomes" id="UP000660611"/>
    </source>
</evidence>
<dbReference type="InterPro" id="IPR000073">
    <property type="entry name" value="AB_hydrolase_1"/>
</dbReference>
<evidence type="ECO:0000313" key="2">
    <source>
        <dbReference type="EMBL" id="GIG51837.1"/>
    </source>
</evidence>
<dbReference type="InterPro" id="IPR029058">
    <property type="entry name" value="AB_hydrolase_fold"/>
</dbReference>
<gene>
    <name evidence="2" type="ORF">Dsi01nite_098780</name>
</gene>
<feature type="domain" description="AB hydrolase-1" evidence="1">
    <location>
        <begin position="294"/>
        <end position="409"/>
    </location>
</feature>
<dbReference type="EMBL" id="BONQ01000164">
    <property type="protein sequence ID" value="GIG51837.1"/>
    <property type="molecule type" value="Genomic_DNA"/>
</dbReference>
<comment type="caution">
    <text evidence="2">The sequence shown here is derived from an EMBL/GenBank/DDBJ whole genome shotgun (WGS) entry which is preliminary data.</text>
</comment>
<organism evidence="2 3">
    <name type="scientific">Dactylosporangium siamense</name>
    <dbReference type="NCBI Taxonomy" id="685454"/>
    <lineage>
        <taxon>Bacteria</taxon>
        <taxon>Bacillati</taxon>
        <taxon>Actinomycetota</taxon>
        <taxon>Actinomycetes</taxon>
        <taxon>Micromonosporales</taxon>
        <taxon>Micromonosporaceae</taxon>
        <taxon>Dactylosporangium</taxon>
    </lineage>
</organism>
<sequence>MTGPGVALEDGRDRSRREVGNELTTLLFVHGTGVREPAYGVTFRRFAERIARIRPDAVVAECYWGELHGSRLHAGGVTIPAGTSSRGPDGPGGAEDEDVEVALWGVLERDPLFELRLAATDSQSADDDEELPPHALPAGQVFAAAALRLPANPAVAEAAAAAHLDDVLLDAIQSVVRSDEAGEALRHADALGGELRGALARAVVAESLLCADEELGGTAPVDGRRRDALVTAIVAGLGGSDRGVGGALGRFGANLALKLGVTRPVERRRVAITEASAPAAGDVMLYLARGGGIRDFIAEQVAAVESGPVVLVAHSLGGIAGLELLISQSLPQVELLVTVGSQAPYLYELNALPTLPYNTGLPGSVPRWVNVYDRRDLLSFTGEGVFPGRVEDRVVDNRAPFPRSHSAYFTADPFYAVLDEVLP</sequence>
<evidence type="ECO:0000259" key="1">
    <source>
        <dbReference type="Pfam" id="PF12697"/>
    </source>
</evidence>
<dbReference type="SUPFAM" id="SSF53474">
    <property type="entry name" value="alpha/beta-Hydrolases"/>
    <property type="match status" value="1"/>
</dbReference>
<dbReference type="AlphaFoldDB" id="A0A919UDU2"/>
<dbReference type="Proteomes" id="UP000660611">
    <property type="component" value="Unassembled WGS sequence"/>
</dbReference>
<accession>A0A919UDU2</accession>
<dbReference type="Pfam" id="PF12697">
    <property type="entry name" value="Abhydrolase_6"/>
    <property type="match status" value="1"/>
</dbReference>
<proteinExistence type="predicted"/>
<protein>
    <recommendedName>
        <fullName evidence="1">AB hydrolase-1 domain-containing protein</fullName>
    </recommendedName>
</protein>
<reference evidence="2" key="1">
    <citation type="submission" date="2021-01" db="EMBL/GenBank/DDBJ databases">
        <title>Whole genome shotgun sequence of Dactylosporangium siamense NBRC 106093.</title>
        <authorList>
            <person name="Komaki H."/>
            <person name="Tamura T."/>
        </authorList>
    </citation>
    <scope>NUCLEOTIDE SEQUENCE</scope>
    <source>
        <strain evidence="2">NBRC 106093</strain>
    </source>
</reference>
<dbReference type="GO" id="GO:0003824">
    <property type="term" value="F:catalytic activity"/>
    <property type="evidence" value="ECO:0007669"/>
    <property type="project" value="UniProtKB-ARBA"/>
</dbReference>